<evidence type="ECO:0000256" key="5">
    <source>
        <dbReference type="ARBA" id="ARBA00022725"/>
    </source>
</evidence>
<dbReference type="GO" id="GO:0004984">
    <property type="term" value="F:olfactory receptor activity"/>
    <property type="evidence" value="ECO:0007669"/>
    <property type="project" value="InterPro"/>
</dbReference>
<feature type="transmembrane region" description="Helical" evidence="10">
    <location>
        <begin position="118"/>
        <end position="140"/>
    </location>
</feature>
<evidence type="ECO:0000256" key="6">
    <source>
        <dbReference type="ARBA" id="ARBA00022989"/>
    </source>
</evidence>
<dbReference type="Pfam" id="PF02949">
    <property type="entry name" value="7tm_6"/>
    <property type="match status" value="1"/>
</dbReference>
<dbReference type="GO" id="GO:0005549">
    <property type="term" value="F:odorant binding"/>
    <property type="evidence" value="ECO:0007669"/>
    <property type="project" value="InterPro"/>
</dbReference>
<keyword evidence="6 10" id="KW-1133">Transmembrane helix</keyword>
<dbReference type="GO" id="GO:0005886">
    <property type="term" value="C:plasma membrane"/>
    <property type="evidence" value="ECO:0007669"/>
    <property type="project" value="UniProtKB-SubCell"/>
</dbReference>
<evidence type="ECO:0000256" key="4">
    <source>
        <dbReference type="ARBA" id="ARBA00022692"/>
    </source>
</evidence>
<dbReference type="PANTHER" id="PTHR21137">
    <property type="entry name" value="ODORANT RECEPTOR"/>
    <property type="match status" value="1"/>
</dbReference>
<feature type="transmembrane region" description="Helical" evidence="10">
    <location>
        <begin position="64"/>
        <end position="82"/>
    </location>
</feature>
<comment type="caution">
    <text evidence="10">Lacks conserved residue(s) required for the propagation of feature annotation.</text>
</comment>
<evidence type="ECO:0000256" key="7">
    <source>
        <dbReference type="ARBA" id="ARBA00023136"/>
    </source>
</evidence>
<reference evidence="11" key="1">
    <citation type="submission" date="2022-01" db="EMBL/GenBank/DDBJ databases">
        <authorList>
            <person name="King R."/>
        </authorList>
    </citation>
    <scope>NUCLEOTIDE SEQUENCE</scope>
</reference>
<feature type="transmembrane region" description="Helical" evidence="10">
    <location>
        <begin position="174"/>
        <end position="196"/>
    </location>
</feature>
<comment type="similarity">
    <text evidence="10">Belongs to the insect chemoreceptor superfamily. Heteromeric odorant receptor channel (TC 1.A.69) family.</text>
</comment>
<dbReference type="GO" id="GO:0007165">
    <property type="term" value="P:signal transduction"/>
    <property type="evidence" value="ECO:0007669"/>
    <property type="project" value="UniProtKB-KW"/>
</dbReference>
<organism evidence="11 12">
    <name type="scientific">Psylliodes chrysocephalus</name>
    <dbReference type="NCBI Taxonomy" id="3402493"/>
    <lineage>
        <taxon>Eukaryota</taxon>
        <taxon>Metazoa</taxon>
        <taxon>Ecdysozoa</taxon>
        <taxon>Arthropoda</taxon>
        <taxon>Hexapoda</taxon>
        <taxon>Insecta</taxon>
        <taxon>Pterygota</taxon>
        <taxon>Neoptera</taxon>
        <taxon>Endopterygota</taxon>
        <taxon>Coleoptera</taxon>
        <taxon>Polyphaga</taxon>
        <taxon>Cucujiformia</taxon>
        <taxon>Chrysomeloidea</taxon>
        <taxon>Chrysomelidae</taxon>
        <taxon>Galerucinae</taxon>
        <taxon>Alticini</taxon>
        <taxon>Psylliodes</taxon>
    </lineage>
</organism>
<evidence type="ECO:0000313" key="11">
    <source>
        <dbReference type="EMBL" id="CAH1105164.1"/>
    </source>
</evidence>
<dbReference type="PANTHER" id="PTHR21137:SF35">
    <property type="entry name" value="ODORANT RECEPTOR 19A-RELATED"/>
    <property type="match status" value="1"/>
</dbReference>
<evidence type="ECO:0000313" key="12">
    <source>
        <dbReference type="Proteomes" id="UP001153636"/>
    </source>
</evidence>
<protein>
    <recommendedName>
        <fullName evidence="10">Odorant receptor</fullName>
    </recommendedName>
</protein>
<dbReference type="Proteomes" id="UP001153636">
    <property type="component" value="Chromosome 18"/>
</dbReference>
<dbReference type="InterPro" id="IPR004117">
    <property type="entry name" value="7tm6_olfct_rcpt"/>
</dbReference>
<evidence type="ECO:0000256" key="8">
    <source>
        <dbReference type="ARBA" id="ARBA00023170"/>
    </source>
</evidence>
<dbReference type="OrthoDB" id="6784258at2759"/>
<evidence type="ECO:0000256" key="3">
    <source>
        <dbReference type="ARBA" id="ARBA00022606"/>
    </source>
</evidence>
<evidence type="ECO:0000256" key="10">
    <source>
        <dbReference type="RuleBase" id="RU351113"/>
    </source>
</evidence>
<keyword evidence="4 10" id="KW-0812">Transmembrane</keyword>
<name>A0A9P0CN26_9CUCU</name>
<feature type="transmembrane region" description="Helical" evidence="10">
    <location>
        <begin position="282"/>
        <end position="303"/>
    </location>
</feature>
<accession>A0A9P0CN26</accession>
<dbReference type="AlphaFoldDB" id="A0A9P0CN26"/>
<keyword evidence="7 10" id="KW-0472">Membrane</keyword>
<keyword evidence="8 10" id="KW-0675">Receptor</keyword>
<keyword evidence="2" id="KW-1003">Cell membrane</keyword>
<dbReference type="EMBL" id="OV651830">
    <property type="protein sequence ID" value="CAH1105164.1"/>
    <property type="molecule type" value="Genomic_DNA"/>
</dbReference>
<keyword evidence="3 10" id="KW-0716">Sensory transduction</keyword>
<feature type="transmembrane region" description="Helical" evidence="10">
    <location>
        <begin position="30"/>
        <end position="52"/>
    </location>
</feature>
<gene>
    <name evidence="11" type="ORF">PSYICH_LOCUS6072</name>
</gene>
<proteinExistence type="inferred from homology"/>
<keyword evidence="5 10" id="KW-0552">Olfaction</keyword>
<evidence type="ECO:0000256" key="2">
    <source>
        <dbReference type="ARBA" id="ARBA00022475"/>
    </source>
</evidence>
<comment type="subcellular location">
    <subcellularLocation>
        <location evidence="1 10">Cell membrane</location>
        <topology evidence="1 10">Multi-pass membrane protein</topology>
    </subcellularLocation>
</comment>
<sequence>MDHWNIKVVLKLVYLVGIHPSYHGTFIQTVLLLISLCSIATTISLVIALFIYEENLKLLDFTEGMQALMFCVHISIKLLWFYKQHDKIIDLLKDGKQFWNVNELEDEKEKKQILKYLWYLKTILGYFLALAIPTSLMIILRPLLQQGALPFKSYTPENKYYYYPIVAAEQYTMVIIYCGCISFDTFFGSTIILTAIQFKMLNKEIQRVLASTLVNEEDQRLVRIKLKKCIEHHNFLLNFVKKINNTISLGLLLFTGVIILSNCIEFFAIVSGQPTNEFFKSLFYIISLTNEFVAFYIVPGQLLTAEADKMEKVAFESQWYRNLKFNKPIINMISCIGQRQVYVHAFNIINLSFASGLQAYKTMISYYMFLRTMNKDRN</sequence>
<keyword evidence="9 10" id="KW-0807">Transducer</keyword>
<evidence type="ECO:0000256" key="1">
    <source>
        <dbReference type="ARBA" id="ARBA00004651"/>
    </source>
</evidence>
<evidence type="ECO:0000256" key="9">
    <source>
        <dbReference type="ARBA" id="ARBA00023224"/>
    </source>
</evidence>
<feature type="transmembrane region" description="Helical" evidence="10">
    <location>
        <begin position="249"/>
        <end position="270"/>
    </location>
</feature>
<keyword evidence="12" id="KW-1185">Reference proteome</keyword>